<dbReference type="AlphaFoldDB" id="A0A7S2IA45"/>
<name>A0A7S2IA45_9EUKA</name>
<reference evidence="1" key="1">
    <citation type="submission" date="2021-01" db="EMBL/GenBank/DDBJ databases">
        <authorList>
            <person name="Corre E."/>
            <person name="Pelletier E."/>
            <person name="Niang G."/>
            <person name="Scheremetjew M."/>
            <person name="Finn R."/>
            <person name="Kale V."/>
            <person name="Holt S."/>
            <person name="Cochrane G."/>
            <person name="Meng A."/>
            <person name="Brown T."/>
            <person name="Cohen L."/>
        </authorList>
    </citation>
    <scope>NUCLEOTIDE SEQUENCE</scope>
    <source>
        <strain evidence="1">UTEX LB 985</strain>
    </source>
</reference>
<protein>
    <submittedName>
        <fullName evidence="1">Uncharacterized protein</fullName>
    </submittedName>
</protein>
<organism evidence="1">
    <name type="scientific">Haptolina brevifila</name>
    <dbReference type="NCBI Taxonomy" id="156173"/>
    <lineage>
        <taxon>Eukaryota</taxon>
        <taxon>Haptista</taxon>
        <taxon>Haptophyta</taxon>
        <taxon>Prymnesiophyceae</taxon>
        <taxon>Prymnesiales</taxon>
        <taxon>Prymnesiaceae</taxon>
        <taxon>Haptolina</taxon>
    </lineage>
</organism>
<sequence length="104" mass="10905">MTNLFSPIPSNVLTPAPPCKRGLTRTELSSCGGISSFSLKPAARTSLELTIMATGGSFGLASLAGSHSTKVRPEASLGSRFSQRFTTSASLPSSKRVPYRVSED</sequence>
<dbReference type="EMBL" id="HBGU01059349">
    <property type="protein sequence ID" value="CAD9512824.1"/>
    <property type="molecule type" value="Transcribed_RNA"/>
</dbReference>
<accession>A0A7S2IA45</accession>
<evidence type="ECO:0000313" key="1">
    <source>
        <dbReference type="EMBL" id="CAD9512824.1"/>
    </source>
</evidence>
<proteinExistence type="predicted"/>
<gene>
    <name evidence="1" type="ORF">CBRE1094_LOCUS32277</name>
</gene>